<sequence>MARSNSKSAGCLTLVVILLVVGGCMRLFGYETESEKAAAAAEAIRAKGLPDLRGKTLAEAENAIRAMDISFDDEGIGSFDSCDDKTDCIVFRMSLKPGTVVGRYGKVTVTWTTSEERAWYGKWKKMPKVIGWSEEKAERFFTPVETAVESESRESKRVAYGKDVVIATSPKAGAPLRLGQKIRVVIGYNLDDPNSSTGTGNGNTDVDVDLGNGGGGESRFCSRRWWC</sequence>
<evidence type="ECO:0000259" key="1">
    <source>
        <dbReference type="PROSITE" id="PS51178"/>
    </source>
</evidence>
<keyword evidence="3" id="KW-1185">Reference proteome</keyword>
<proteinExistence type="predicted"/>
<gene>
    <name evidence="2" type="ORF">FHS22_004340</name>
</gene>
<dbReference type="AlphaFoldDB" id="A0A841D988"/>
<evidence type="ECO:0000313" key="2">
    <source>
        <dbReference type="EMBL" id="MBB5965054.1"/>
    </source>
</evidence>
<organism evidence="2 3">
    <name type="scientific">Planomonospora venezuelensis</name>
    <dbReference type="NCBI Taxonomy" id="1999"/>
    <lineage>
        <taxon>Bacteria</taxon>
        <taxon>Bacillati</taxon>
        <taxon>Actinomycetota</taxon>
        <taxon>Actinomycetes</taxon>
        <taxon>Streptosporangiales</taxon>
        <taxon>Streptosporangiaceae</taxon>
        <taxon>Planomonospora</taxon>
    </lineage>
</organism>
<feature type="domain" description="PASTA" evidence="1">
    <location>
        <begin position="121"/>
        <end position="188"/>
    </location>
</feature>
<dbReference type="InterPro" id="IPR005543">
    <property type="entry name" value="PASTA_dom"/>
</dbReference>
<dbReference type="RefSeq" id="WP_184944175.1">
    <property type="nucleotide sequence ID" value="NZ_BAAAWZ010000001.1"/>
</dbReference>
<dbReference type="PROSITE" id="PS51178">
    <property type="entry name" value="PASTA"/>
    <property type="match status" value="1"/>
</dbReference>
<dbReference type="Pfam" id="PF03793">
    <property type="entry name" value="PASTA"/>
    <property type="match status" value="1"/>
</dbReference>
<dbReference type="EMBL" id="JACHJJ010000015">
    <property type="protein sequence ID" value="MBB5965054.1"/>
    <property type="molecule type" value="Genomic_DNA"/>
</dbReference>
<dbReference type="CDD" id="cd06577">
    <property type="entry name" value="PASTA_pknB"/>
    <property type="match status" value="2"/>
</dbReference>
<accession>A0A841D988</accession>
<dbReference type="Gene3D" id="3.30.10.20">
    <property type="match status" value="2"/>
</dbReference>
<evidence type="ECO:0000313" key="3">
    <source>
        <dbReference type="Proteomes" id="UP000562352"/>
    </source>
</evidence>
<dbReference type="PROSITE" id="PS51257">
    <property type="entry name" value="PROKAR_LIPOPROTEIN"/>
    <property type="match status" value="1"/>
</dbReference>
<comment type="caution">
    <text evidence="2">The sequence shown here is derived from an EMBL/GenBank/DDBJ whole genome shotgun (WGS) entry which is preliminary data.</text>
</comment>
<reference evidence="2 3" key="1">
    <citation type="submission" date="2020-08" db="EMBL/GenBank/DDBJ databases">
        <title>Genomic Encyclopedia of Type Strains, Phase III (KMG-III): the genomes of soil and plant-associated and newly described type strains.</title>
        <authorList>
            <person name="Whitman W."/>
        </authorList>
    </citation>
    <scope>NUCLEOTIDE SEQUENCE [LARGE SCALE GENOMIC DNA]</scope>
    <source>
        <strain evidence="2 3">CECT 3303</strain>
    </source>
</reference>
<dbReference type="Proteomes" id="UP000562352">
    <property type="component" value="Unassembled WGS sequence"/>
</dbReference>
<protein>
    <submittedName>
        <fullName evidence="2">Beta-lactam-binding protein with PASTA domain</fullName>
    </submittedName>
</protein>
<dbReference type="SMART" id="SM00740">
    <property type="entry name" value="PASTA"/>
    <property type="match status" value="2"/>
</dbReference>
<name>A0A841D988_PLAVE</name>